<dbReference type="Proteomes" id="UP000742098">
    <property type="component" value="Unassembled WGS sequence"/>
</dbReference>
<dbReference type="AlphaFoldDB" id="A0A921KYJ9"/>
<evidence type="ECO:0000313" key="2">
    <source>
        <dbReference type="Proteomes" id="UP000742098"/>
    </source>
</evidence>
<dbReference type="EMBL" id="DYVS01000004">
    <property type="protein sequence ID" value="HJF69173.1"/>
    <property type="molecule type" value="Genomic_DNA"/>
</dbReference>
<accession>A0A921KYJ9</accession>
<comment type="caution">
    <text evidence="1">The sequence shown here is derived from an EMBL/GenBank/DDBJ whole genome shotgun (WGS) entry which is preliminary data.</text>
</comment>
<sequence>MEKVELPKKMTKDFVTYVFQIDILFKYICDVKEAREKREKMREAWENGDIEM</sequence>
<name>A0A921KYJ9_9BACT</name>
<protein>
    <submittedName>
        <fullName evidence="1">Uncharacterized protein</fullName>
    </submittedName>
</protein>
<reference evidence="1" key="2">
    <citation type="submission" date="2021-09" db="EMBL/GenBank/DDBJ databases">
        <authorList>
            <person name="Gilroy R."/>
        </authorList>
    </citation>
    <scope>NUCLEOTIDE SEQUENCE</scope>
    <source>
        <strain evidence="1">6966</strain>
    </source>
</reference>
<gene>
    <name evidence="1" type="ORF">K8V05_00280</name>
</gene>
<proteinExistence type="predicted"/>
<organism evidence="1 2">
    <name type="scientific">Butyricimonas virosa</name>
    <dbReference type="NCBI Taxonomy" id="544645"/>
    <lineage>
        <taxon>Bacteria</taxon>
        <taxon>Pseudomonadati</taxon>
        <taxon>Bacteroidota</taxon>
        <taxon>Bacteroidia</taxon>
        <taxon>Bacteroidales</taxon>
        <taxon>Odoribacteraceae</taxon>
        <taxon>Butyricimonas</taxon>
    </lineage>
</organism>
<reference evidence="1" key="1">
    <citation type="journal article" date="2021" name="PeerJ">
        <title>Extensive microbial diversity within the chicken gut microbiome revealed by metagenomics and culture.</title>
        <authorList>
            <person name="Gilroy R."/>
            <person name="Ravi A."/>
            <person name="Getino M."/>
            <person name="Pursley I."/>
            <person name="Horton D.L."/>
            <person name="Alikhan N.F."/>
            <person name="Baker D."/>
            <person name="Gharbi K."/>
            <person name="Hall N."/>
            <person name="Watson M."/>
            <person name="Adriaenssens E.M."/>
            <person name="Foster-Nyarko E."/>
            <person name="Jarju S."/>
            <person name="Secka A."/>
            <person name="Antonio M."/>
            <person name="Oren A."/>
            <person name="Chaudhuri R.R."/>
            <person name="La Ragione R."/>
            <person name="Hildebrand F."/>
            <person name="Pallen M.J."/>
        </authorList>
    </citation>
    <scope>NUCLEOTIDE SEQUENCE</scope>
    <source>
        <strain evidence="1">6966</strain>
    </source>
</reference>
<evidence type="ECO:0000313" key="1">
    <source>
        <dbReference type="EMBL" id="HJF69173.1"/>
    </source>
</evidence>